<dbReference type="SUPFAM" id="SSF55931">
    <property type="entry name" value="Glutamine synthetase/guanido kinase"/>
    <property type="match status" value="1"/>
</dbReference>
<keyword evidence="2" id="KW-1185">Reference proteome</keyword>
<name>A0A0G3G4F0_9GAMM</name>
<dbReference type="OrthoDB" id="240589at2"/>
<dbReference type="AlphaFoldDB" id="A0A0G3G4F0"/>
<dbReference type="Pfam" id="PF04107">
    <property type="entry name" value="GCS2"/>
    <property type="match status" value="1"/>
</dbReference>
<dbReference type="EMBL" id="CP011367">
    <property type="protein sequence ID" value="AKJ96110.1"/>
    <property type="molecule type" value="Genomic_DNA"/>
</dbReference>
<keyword evidence="1" id="KW-0436">Ligase</keyword>
<dbReference type="InterPro" id="IPR014746">
    <property type="entry name" value="Gln_synth/guanido_kin_cat_dom"/>
</dbReference>
<sequence>MGREIREEHFGAADFDRFHQALADETAQLLDWLRTQPPEDPAPPPRLGFEIEAWLCDTQGRPLPVNDAFLAAMDSPLATLELAQFNIELNSGVFRAGPGCFSAILDELNETLRRARRAARHAGAELLMAGSLPTLEPDDLGIHHMSQQARYRALNSAILEQRAQRPLQVDIVGHEHLQHRHADVMLEAAATSFQVHIETRPEVAHRAYNASLVAAAPVLAAAGNTPYIFGHDLWAESRIPLFEQSVEVGGFANSARGPIRRVTFGTGYLHASIGELFTENLEHFPVLLPVALDEPADQLAHLAFHNGTIWRWNRPIVGCDADGRRSLRLEFRCLPAGPSLIDMLANTAFALGLIEYLVAESPNGTLETPFSEARDNFYNAARYGLDARLRWGHRDPVPAPRLITRELLPRAAEGLERLGIDRSERDNLLGIIAARVASRQTGTHWQRDWVARHGRDWPGLVHAYRGWQNTGAPVHTWGL</sequence>
<dbReference type="GO" id="GO:0016879">
    <property type="term" value="F:ligase activity, forming carbon-nitrogen bonds"/>
    <property type="evidence" value="ECO:0007669"/>
    <property type="project" value="TreeGrafter"/>
</dbReference>
<dbReference type="RefSeq" id="WP_047251724.1">
    <property type="nucleotide sequence ID" value="NZ_CP011367.1"/>
</dbReference>
<accession>A0A0G3G4F0</accession>
<organism evidence="1 2">
    <name type="scientific">Thioalkalivibrio versutus</name>
    <dbReference type="NCBI Taxonomy" id="106634"/>
    <lineage>
        <taxon>Bacteria</taxon>
        <taxon>Pseudomonadati</taxon>
        <taxon>Pseudomonadota</taxon>
        <taxon>Gammaproteobacteria</taxon>
        <taxon>Chromatiales</taxon>
        <taxon>Ectothiorhodospiraceae</taxon>
        <taxon>Thioalkalivibrio</taxon>
    </lineage>
</organism>
<proteinExistence type="predicted"/>
<dbReference type="Gene3D" id="3.30.590.20">
    <property type="match status" value="1"/>
</dbReference>
<evidence type="ECO:0000313" key="2">
    <source>
        <dbReference type="Proteomes" id="UP000064201"/>
    </source>
</evidence>
<dbReference type="PANTHER" id="PTHR36510:SF3">
    <property type="entry name" value="CONSERVED PROTEIN"/>
    <property type="match status" value="1"/>
</dbReference>
<dbReference type="PATRIC" id="fig|106634.4.peg.2533"/>
<dbReference type="PANTHER" id="PTHR36510">
    <property type="entry name" value="GLUTAMATE--CYSTEINE LIGASE 2-RELATED"/>
    <property type="match status" value="1"/>
</dbReference>
<dbReference type="Proteomes" id="UP000064201">
    <property type="component" value="Chromosome"/>
</dbReference>
<protein>
    <submittedName>
        <fullName evidence="1">Glutamate--cysteine ligase</fullName>
    </submittedName>
</protein>
<gene>
    <name evidence="1" type="ORF">TVD_12425</name>
</gene>
<dbReference type="PIRSF" id="PIRSF012666">
    <property type="entry name" value="UCP012666"/>
    <property type="match status" value="1"/>
</dbReference>
<dbReference type="STRING" id="106634.TVD_12425"/>
<evidence type="ECO:0000313" key="1">
    <source>
        <dbReference type="EMBL" id="AKJ96110.1"/>
    </source>
</evidence>
<reference evidence="1 2" key="1">
    <citation type="submission" date="2015-04" db="EMBL/GenBank/DDBJ databases">
        <title>Complete Sequence for the Genome of the Thioalkalivibrio versutus D301.</title>
        <authorList>
            <person name="Mu T."/>
            <person name="Zhou J."/>
            <person name="Xu X."/>
        </authorList>
    </citation>
    <scope>NUCLEOTIDE SEQUENCE [LARGE SCALE GENOMIC DNA]</scope>
    <source>
        <strain evidence="1 2">D301</strain>
    </source>
</reference>
<dbReference type="InterPro" id="IPR050141">
    <property type="entry name" value="GCL_type2/YbdK_subfam"/>
</dbReference>
<dbReference type="InterPro" id="IPR016602">
    <property type="entry name" value="UCP012666"/>
</dbReference>
<dbReference type="KEGG" id="tvr:TVD_12425"/>
<dbReference type="InterPro" id="IPR006336">
    <property type="entry name" value="GCS2"/>
</dbReference>